<accession>A0AC59XZV8</accession>
<dbReference type="EMBL" id="OX596085">
    <property type="protein sequence ID" value="CAM9253709.1"/>
    <property type="molecule type" value="Genomic_DNA"/>
</dbReference>
<proteinExistence type="predicted"/>
<evidence type="ECO:0000313" key="1">
    <source>
        <dbReference type="EMBL" id="CAM9253709.1"/>
    </source>
</evidence>
<reference evidence="1" key="1">
    <citation type="submission" date="2023-05" db="EMBL/GenBank/DDBJ databases">
        <authorList>
            <consortium name="ELIXIR-Norway"/>
        </authorList>
    </citation>
    <scope>NUCLEOTIDE SEQUENCE</scope>
</reference>
<evidence type="ECO:0000313" key="2">
    <source>
        <dbReference type="Proteomes" id="UP001162501"/>
    </source>
</evidence>
<name>A0AC59XZV8_RANTA</name>
<protein>
    <submittedName>
        <fullName evidence="1">Uncharacterized protein</fullName>
    </submittedName>
</protein>
<reference evidence="1" key="2">
    <citation type="submission" date="2025-03" db="EMBL/GenBank/DDBJ databases">
        <authorList>
            <consortium name="ELIXIR-Norway"/>
            <consortium name="Elixir Norway"/>
        </authorList>
    </citation>
    <scope>NUCLEOTIDE SEQUENCE</scope>
</reference>
<gene>
    <name evidence="1" type="ORF">MRATA1EN22A_LOCUS3</name>
</gene>
<sequence>MAECLPSLSDLRAERTLAEINQELQLQLEKYKQDFRDLTEKFLISQATAYSLANHLQKYKCDACKDIVESVLGEKLPGEARRPAEKLAEKPTLDERLRTCDILIRSQARELTQLRQTLQNGKDDSALLKQHLKDLLTHSDLDKHQRQGFRESLSEGYRLAERLACKLSPEIDEDEDDEQAQETPTPSMELQEVEKKEVHEESKDECVLMPSILQGSSDKHQPYRDDKFNSNELEVDVDPDGPCGCSHAKEDEILTNISENENDRKQVSGQELTFPSVNVQDVEKTVVFPHSQDECLSVASTPQEGSACNQPYNDGEVAFDEENVKSAVDGACGCPQAEEDEIPTGLTENENDRKQVSGQELTFPSVNVQDVEKTVVFPHSQDECLSVASTPQEGSACNQPYNDGEVAFDEENVKSAVDGACGCPQAEEDEIPTGLTEKQNDHDDLKGPEVVAPRFSRQMPQMAEYGALQNSLDDYYLTYSGLPSLAHTCWSYRSTAIFSPEDLDVSYARDVTENLADLEDEENQDIICSR</sequence>
<organism evidence="1 2">
    <name type="scientific">Rangifer tarandus platyrhynchus</name>
    <name type="common">Svalbard reindeer</name>
    <dbReference type="NCBI Taxonomy" id="3082113"/>
    <lineage>
        <taxon>Eukaryota</taxon>
        <taxon>Metazoa</taxon>
        <taxon>Chordata</taxon>
        <taxon>Craniata</taxon>
        <taxon>Vertebrata</taxon>
        <taxon>Euteleostomi</taxon>
        <taxon>Mammalia</taxon>
        <taxon>Eutheria</taxon>
        <taxon>Laurasiatheria</taxon>
        <taxon>Artiodactyla</taxon>
        <taxon>Ruminantia</taxon>
        <taxon>Pecora</taxon>
        <taxon>Cervidae</taxon>
        <taxon>Odocoileinae</taxon>
        <taxon>Rangifer</taxon>
    </lineage>
</organism>
<dbReference type="Proteomes" id="UP001162501">
    <property type="component" value="Chromosome 1"/>
</dbReference>